<evidence type="ECO:0000256" key="6">
    <source>
        <dbReference type="ARBA" id="ARBA00022475"/>
    </source>
</evidence>
<evidence type="ECO:0000313" key="23">
    <source>
        <dbReference type="EMBL" id="MFC4134333.1"/>
    </source>
</evidence>
<keyword evidence="14" id="KW-0408">Iron</keyword>
<dbReference type="Proteomes" id="UP001595816">
    <property type="component" value="Unassembled WGS sequence"/>
</dbReference>
<feature type="transmembrane region" description="Helical" evidence="21">
    <location>
        <begin position="61"/>
        <end position="83"/>
    </location>
</feature>
<evidence type="ECO:0000256" key="20">
    <source>
        <dbReference type="SAM" id="MobiDB-lite"/>
    </source>
</evidence>
<evidence type="ECO:0000256" key="10">
    <source>
        <dbReference type="ARBA" id="ARBA00022723"/>
    </source>
</evidence>
<evidence type="ECO:0000256" key="9">
    <source>
        <dbReference type="ARBA" id="ARBA00022714"/>
    </source>
</evidence>
<comment type="function">
    <text evidence="1">Iron-sulfur subunit of the cytochrome bc1 complex, an essential component of the respiratory electron transport chain required for ATP synthesis. The bc1 complex catalyzes the oxidation of menaquinol and the reduction of cytochrome c in the respiratory chain. The bc1 complex operates through a Q-cycle mechanism that couples electron transfer to generation of the proton gradient that drives ATP synthesis.</text>
</comment>
<dbReference type="Pfam" id="PF19297">
    <property type="entry name" value="QcrA_N"/>
    <property type="match status" value="1"/>
</dbReference>
<evidence type="ECO:0000256" key="4">
    <source>
        <dbReference type="ARBA" id="ARBA00015816"/>
    </source>
</evidence>
<keyword evidence="9" id="KW-0001">2Fe-2S</keyword>
<keyword evidence="8 21" id="KW-0812">Transmembrane</keyword>
<dbReference type="CDD" id="cd03467">
    <property type="entry name" value="Rieske"/>
    <property type="match status" value="1"/>
</dbReference>
<keyword evidence="6" id="KW-1003">Cell membrane</keyword>
<accession>A0ABV8LV62</accession>
<keyword evidence="24" id="KW-1185">Reference proteome</keyword>
<reference evidence="24" key="1">
    <citation type="journal article" date="2019" name="Int. J. Syst. Evol. Microbiol.">
        <title>The Global Catalogue of Microorganisms (GCM) 10K type strain sequencing project: providing services to taxonomists for standard genome sequencing and annotation.</title>
        <authorList>
            <consortium name="The Broad Institute Genomics Platform"/>
            <consortium name="The Broad Institute Genome Sequencing Center for Infectious Disease"/>
            <person name="Wu L."/>
            <person name="Ma J."/>
        </authorList>
    </citation>
    <scope>NUCLEOTIDE SEQUENCE [LARGE SCALE GENOMIC DNA]</scope>
    <source>
        <strain evidence="24">CGMCC 4.7289</strain>
    </source>
</reference>
<evidence type="ECO:0000256" key="14">
    <source>
        <dbReference type="ARBA" id="ARBA00023004"/>
    </source>
</evidence>
<feature type="domain" description="Rieske" evidence="22">
    <location>
        <begin position="260"/>
        <end position="361"/>
    </location>
</feature>
<gene>
    <name evidence="23" type="ORF">ACFOZ4_27295</name>
</gene>
<evidence type="ECO:0000256" key="3">
    <source>
        <dbReference type="ARBA" id="ARBA00010651"/>
    </source>
</evidence>
<evidence type="ECO:0000259" key="22">
    <source>
        <dbReference type="PROSITE" id="PS51296"/>
    </source>
</evidence>
<keyword evidence="13" id="KW-0560">Oxidoreductase</keyword>
<dbReference type="Gene3D" id="2.102.10.10">
    <property type="entry name" value="Rieske [2Fe-2S] iron-sulphur domain"/>
    <property type="match status" value="1"/>
</dbReference>
<comment type="subcellular location">
    <subcellularLocation>
        <location evidence="2">Cell membrane</location>
        <topology evidence="2">Multi-pass membrane protein</topology>
    </subcellularLocation>
</comment>
<dbReference type="RefSeq" id="WP_253761502.1">
    <property type="nucleotide sequence ID" value="NZ_JAMZDZ010000001.1"/>
</dbReference>
<comment type="similarity">
    <text evidence="3">Belongs to the Rieske iron-sulfur protein family.</text>
</comment>
<keyword evidence="17" id="KW-1015">Disulfide bond</keyword>
<feature type="region of interest" description="Disordered" evidence="20">
    <location>
        <begin position="1"/>
        <end position="21"/>
    </location>
</feature>
<dbReference type="Pfam" id="PF00355">
    <property type="entry name" value="Rieske"/>
    <property type="match status" value="1"/>
</dbReference>
<evidence type="ECO:0000256" key="2">
    <source>
        <dbReference type="ARBA" id="ARBA00004651"/>
    </source>
</evidence>
<dbReference type="InterPro" id="IPR017941">
    <property type="entry name" value="Rieske_2Fe-2S"/>
</dbReference>
<evidence type="ECO:0000256" key="21">
    <source>
        <dbReference type="SAM" id="Phobius"/>
    </source>
</evidence>
<keyword evidence="11" id="KW-0249">Electron transport</keyword>
<organism evidence="23 24">
    <name type="scientific">Hamadaea flava</name>
    <dbReference type="NCBI Taxonomy" id="1742688"/>
    <lineage>
        <taxon>Bacteria</taxon>
        <taxon>Bacillati</taxon>
        <taxon>Actinomycetota</taxon>
        <taxon>Actinomycetes</taxon>
        <taxon>Micromonosporales</taxon>
        <taxon>Micromonosporaceae</taxon>
        <taxon>Hamadaea</taxon>
    </lineage>
</organism>
<comment type="caution">
    <text evidence="23">The sequence shown here is derived from an EMBL/GenBank/DDBJ whole genome shotgun (WGS) entry which is preliminary data.</text>
</comment>
<evidence type="ECO:0000256" key="13">
    <source>
        <dbReference type="ARBA" id="ARBA00023002"/>
    </source>
</evidence>
<evidence type="ECO:0000256" key="19">
    <source>
        <dbReference type="ARBA" id="ARBA00032409"/>
    </source>
</evidence>
<keyword evidence="16 21" id="KW-0472">Membrane</keyword>
<evidence type="ECO:0000256" key="5">
    <source>
        <dbReference type="ARBA" id="ARBA00022448"/>
    </source>
</evidence>
<evidence type="ECO:0000256" key="15">
    <source>
        <dbReference type="ARBA" id="ARBA00023014"/>
    </source>
</evidence>
<dbReference type="InterPro" id="IPR045603">
    <property type="entry name" value="QcrA_N"/>
</dbReference>
<evidence type="ECO:0000256" key="18">
    <source>
        <dbReference type="ARBA" id="ARBA00029586"/>
    </source>
</evidence>
<keyword evidence="10" id="KW-0479">Metal-binding</keyword>
<evidence type="ECO:0000256" key="11">
    <source>
        <dbReference type="ARBA" id="ARBA00022982"/>
    </source>
</evidence>
<dbReference type="InterPro" id="IPR014349">
    <property type="entry name" value="Rieske_Fe-S_prot"/>
</dbReference>
<sequence>MSNHETTEVPGGAKAVDPTDPNLTYREVLDEGLRRDEIEIVHYEPQFPVPGTKAEKRVERLVAFLLLLCGLAAIAFVVIYVSPLGQPKEYHFGTTAQDWFTPLLGFTLGLSLFAIGMAILVYGKKLLPHEIAIQQRHNDPSSPEDRALAAGTLGFIGSEFNIQRRPLIKGALGLGGLGLGAAAVAVPVGMLLKDPHKGPDDTDPYMTTGWNAQVFNDGKPVRMVLEDNTYVRPEDISTGGQITVFPGLPGGIGVTNEFADSPVLLIHLRDEDAQTLRDNLYKYPVNAEDGGSMWNNFVAYSKICTHAGCPASLYEQQTNRLLCPCHQSQFLITDNARPIFGPAARRLPMLAIGVDDEGYLFARRDFDVSVGPAYWERPSK</sequence>
<evidence type="ECO:0000313" key="24">
    <source>
        <dbReference type="Proteomes" id="UP001595816"/>
    </source>
</evidence>
<proteinExistence type="inferred from homology"/>
<dbReference type="PANTHER" id="PTHR10134">
    <property type="entry name" value="CYTOCHROME B-C1 COMPLEX SUBUNIT RIESKE, MITOCHONDRIAL"/>
    <property type="match status" value="1"/>
</dbReference>
<evidence type="ECO:0000256" key="8">
    <source>
        <dbReference type="ARBA" id="ARBA00022692"/>
    </source>
</evidence>
<keyword evidence="5" id="KW-0813">Transport</keyword>
<dbReference type="InterPro" id="IPR036922">
    <property type="entry name" value="Rieske_2Fe-2S_sf"/>
</dbReference>
<dbReference type="PROSITE" id="PS51296">
    <property type="entry name" value="RIESKE"/>
    <property type="match status" value="1"/>
</dbReference>
<evidence type="ECO:0000256" key="7">
    <source>
        <dbReference type="ARBA" id="ARBA00022660"/>
    </source>
</evidence>
<keyword evidence="15" id="KW-0411">Iron-sulfur</keyword>
<keyword evidence="7" id="KW-0679">Respiratory chain</keyword>
<evidence type="ECO:0000256" key="1">
    <source>
        <dbReference type="ARBA" id="ARBA00002494"/>
    </source>
</evidence>
<keyword evidence="12 21" id="KW-1133">Transmembrane helix</keyword>
<dbReference type="SUPFAM" id="SSF50022">
    <property type="entry name" value="ISP domain"/>
    <property type="match status" value="1"/>
</dbReference>
<evidence type="ECO:0000256" key="16">
    <source>
        <dbReference type="ARBA" id="ARBA00023136"/>
    </source>
</evidence>
<evidence type="ECO:0000256" key="12">
    <source>
        <dbReference type="ARBA" id="ARBA00022989"/>
    </source>
</evidence>
<dbReference type="EMBL" id="JBHSAY010000015">
    <property type="protein sequence ID" value="MFC4134333.1"/>
    <property type="molecule type" value="Genomic_DNA"/>
</dbReference>
<feature type="transmembrane region" description="Helical" evidence="21">
    <location>
        <begin position="103"/>
        <end position="123"/>
    </location>
</feature>
<name>A0ABV8LV62_9ACTN</name>
<feature type="transmembrane region" description="Helical" evidence="21">
    <location>
        <begin position="171"/>
        <end position="192"/>
    </location>
</feature>
<evidence type="ECO:0000256" key="17">
    <source>
        <dbReference type="ARBA" id="ARBA00023157"/>
    </source>
</evidence>
<protein>
    <recommendedName>
        <fullName evidence="4">Cytochrome bc1 complex Rieske iron-sulfur subunit</fullName>
    </recommendedName>
    <alternativeName>
        <fullName evidence="18">Cytochrome bc1 reductase complex subunit QcrA</fullName>
    </alternativeName>
    <alternativeName>
        <fullName evidence="19">Rieske iron-sulfur protein</fullName>
    </alternativeName>
</protein>